<dbReference type="RefSeq" id="WP_113955867.1">
    <property type="nucleotide sequence ID" value="NZ_QNRT01000009.1"/>
</dbReference>
<evidence type="ECO:0000313" key="3">
    <source>
        <dbReference type="Proteomes" id="UP000253083"/>
    </source>
</evidence>
<dbReference type="Pfam" id="PF07963">
    <property type="entry name" value="N_methyl"/>
    <property type="match status" value="1"/>
</dbReference>
<keyword evidence="3" id="KW-1185">Reference proteome</keyword>
<evidence type="ECO:0000256" key="1">
    <source>
        <dbReference type="SAM" id="Phobius"/>
    </source>
</evidence>
<comment type="caution">
    <text evidence="2">The sequence shown here is derived from an EMBL/GenBank/DDBJ whole genome shotgun (WGS) entry which is preliminary data.</text>
</comment>
<name>A0A395JH73_9GAMM</name>
<feature type="transmembrane region" description="Helical" evidence="1">
    <location>
        <begin position="12"/>
        <end position="29"/>
    </location>
</feature>
<dbReference type="InParanoid" id="A0A395JH73"/>
<gene>
    <name evidence="2" type="ORF">DFR28_10916</name>
</gene>
<accession>A0A395JH73</accession>
<reference evidence="2 3" key="1">
    <citation type="submission" date="2018-06" db="EMBL/GenBank/DDBJ databases">
        <title>Genomic Encyclopedia of Type Strains, Phase IV (KMG-IV): sequencing the most valuable type-strain genomes for metagenomic binning, comparative biology and taxonomic classification.</title>
        <authorList>
            <person name="Goeker M."/>
        </authorList>
    </citation>
    <scope>NUCLEOTIDE SEQUENCE [LARGE SCALE GENOMIC DNA]</scope>
    <source>
        <strain evidence="2 3">DSM 24032</strain>
    </source>
</reference>
<dbReference type="AlphaFoldDB" id="A0A395JH73"/>
<dbReference type="EMBL" id="QNRT01000009">
    <property type="protein sequence ID" value="RBP47144.1"/>
    <property type="molecule type" value="Genomic_DNA"/>
</dbReference>
<dbReference type="NCBIfam" id="TIGR02532">
    <property type="entry name" value="IV_pilin_GFxxxE"/>
    <property type="match status" value="1"/>
</dbReference>
<protein>
    <submittedName>
        <fullName evidence="2">Type II secretion system protein H (GspH)</fullName>
    </submittedName>
</protein>
<proteinExistence type="predicted"/>
<dbReference type="OrthoDB" id="8481584at2"/>
<sequence>MISTNNDLGFTMLELLVVIALMGLLLALVPRGMQSWLGPVRTQSAVQSLATALRNCRLKSQELQQSLHWQSGRCHQPSSLASVLQVSEQQSLTFNPDGSSTGGTLLLRDRASSDGVAPQIDQAWLLRVDRITSQVTIDAARSK</sequence>
<keyword evidence="1" id="KW-1133">Transmembrane helix</keyword>
<keyword evidence="1" id="KW-0812">Transmembrane</keyword>
<dbReference type="InterPro" id="IPR012902">
    <property type="entry name" value="N_methyl_site"/>
</dbReference>
<organism evidence="2 3">
    <name type="scientific">Arenicella xantha</name>
    <dbReference type="NCBI Taxonomy" id="644221"/>
    <lineage>
        <taxon>Bacteria</taxon>
        <taxon>Pseudomonadati</taxon>
        <taxon>Pseudomonadota</taxon>
        <taxon>Gammaproteobacteria</taxon>
        <taxon>Arenicellales</taxon>
        <taxon>Arenicellaceae</taxon>
        <taxon>Arenicella</taxon>
    </lineage>
</organism>
<keyword evidence="1" id="KW-0472">Membrane</keyword>
<dbReference type="Proteomes" id="UP000253083">
    <property type="component" value="Unassembled WGS sequence"/>
</dbReference>
<evidence type="ECO:0000313" key="2">
    <source>
        <dbReference type="EMBL" id="RBP47144.1"/>
    </source>
</evidence>
<dbReference type="SUPFAM" id="SSF54523">
    <property type="entry name" value="Pili subunits"/>
    <property type="match status" value="1"/>
</dbReference>
<dbReference type="Gene3D" id="3.30.700.10">
    <property type="entry name" value="Glycoprotein, Type 4 Pilin"/>
    <property type="match status" value="1"/>
</dbReference>
<dbReference type="InterPro" id="IPR045584">
    <property type="entry name" value="Pilin-like"/>
</dbReference>